<dbReference type="EMBL" id="FOVE01000002">
    <property type="protein sequence ID" value="SFN05864.1"/>
    <property type="molecule type" value="Genomic_DNA"/>
</dbReference>
<evidence type="ECO:0000313" key="2">
    <source>
        <dbReference type="EMBL" id="SFN05864.1"/>
    </source>
</evidence>
<evidence type="ECO:0000313" key="3">
    <source>
        <dbReference type="Proteomes" id="UP000242869"/>
    </source>
</evidence>
<organism evidence="2 3">
    <name type="scientific">Formivibrio citricus</name>
    <dbReference type="NCBI Taxonomy" id="83765"/>
    <lineage>
        <taxon>Bacteria</taxon>
        <taxon>Pseudomonadati</taxon>
        <taxon>Pseudomonadota</taxon>
        <taxon>Betaproteobacteria</taxon>
        <taxon>Neisseriales</taxon>
        <taxon>Chitinibacteraceae</taxon>
        <taxon>Formivibrio</taxon>
    </lineage>
</organism>
<dbReference type="Pfam" id="PF08238">
    <property type="entry name" value="Sel1"/>
    <property type="match status" value="3"/>
</dbReference>
<reference evidence="3" key="1">
    <citation type="submission" date="2016-10" db="EMBL/GenBank/DDBJ databases">
        <authorList>
            <person name="Varghese N."/>
            <person name="Submissions S."/>
        </authorList>
    </citation>
    <scope>NUCLEOTIDE SEQUENCE [LARGE SCALE GENOMIC DNA]</scope>
    <source>
        <strain evidence="3">DSM 6150</strain>
    </source>
</reference>
<proteinExistence type="predicted"/>
<dbReference type="Proteomes" id="UP000242869">
    <property type="component" value="Unassembled WGS sequence"/>
</dbReference>
<dbReference type="RefSeq" id="WP_091190611.1">
    <property type="nucleotide sequence ID" value="NZ_FOVE01000002.1"/>
</dbReference>
<dbReference type="InterPro" id="IPR006597">
    <property type="entry name" value="Sel1-like"/>
</dbReference>
<evidence type="ECO:0000256" key="1">
    <source>
        <dbReference type="SAM" id="SignalP"/>
    </source>
</evidence>
<dbReference type="PANTHER" id="PTHR11102">
    <property type="entry name" value="SEL-1-LIKE PROTEIN"/>
    <property type="match status" value="1"/>
</dbReference>
<accession>A0A1I4VX41</accession>
<dbReference type="Gene3D" id="1.25.40.10">
    <property type="entry name" value="Tetratricopeptide repeat domain"/>
    <property type="match status" value="1"/>
</dbReference>
<dbReference type="STRING" id="83765.SAMN05660284_00429"/>
<dbReference type="InterPro" id="IPR011990">
    <property type="entry name" value="TPR-like_helical_dom_sf"/>
</dbReference>
<evidence type="ECO:0008006" key="4">
    <source>
        <dbReference type="Google" id="ProtNLM"/>
    </source>
</evidence>
<name>A0A1I4VX41_9NEIS</name>
<protein>
    <recommendedName>
        <fullName evidence="4">Sel1 repeat-containing protein</fullName>
    </recommendedName>
</protein>
<feature type="chain" id="PRO_5017411425" description="Sel1 repeat-containing protein" evidence="1">
    <location>
        <begin position="22"/>
        <end position="194"/>
    </location>
</feature>
<feature type="signal peptide" evidence="1">
    <location>
        <begin position="1"/>
        <end position="21"/>
    </location>
</feature>
<sequence>MKMVRGLLVAACFAAALSAHAGFDEGMEAYGKGDYTVALREFKAAAEKGDLHAQQNLGMMYAFGLGVDKDEKLAVEWYRKAAEKGFAPAQHSLGQAYEEIIGVWRDETVAAEWYRKAAEQGYGKAQFSLGLMYARGLGVKKDLVQAYKWFHLAALSGEPYADRNRDNAEKQMSKKQIEQAMELAMQWEPPVKKL</sequence>
<dbReference type="AlphaFoldDB" id="A0A1I4VX41"/>
<keyword evidence="1" id="KW-0732">Signal</keyword>
<dbReference type="OrthoDB" id="8587079at2"/>
<keyword evidence="3" id="KW-1185">Reference proteome</keyword>
<dbReference type="PANTHER" id="PTHR11102:SF160">
    <property type="entry name" value="ERAD-ASSOCIATED E3 UBIQUITIN-PROTEIN LIGASE COMPONENT HRD3"/>
    <property type="match status" value="1"/>
</dbReference>
<dbReference type="SUPFAM" id="SSF81901">
    <property type="entry name" value="HCP-like"/>
    <property type="match status" value="1"/>
</dbReference>
<dbReference type="SMART" id="SM00671">
    <property type="entry name" value="SEL1"/>
    <property type="match status" value="4"/>
</dbReference>
<dbReference type="InterPro" id="IPR050767">
    <property type="entry name" value="Sel1_AlgK"/>
</dbReference>
<gene>
    <name evidence="2" type="ORF">SAMN05660284_00429</name>
</gene>